<sequence>MKTQDFVMLKSLVQRLLELSKHEDAEGTLPLSTTADTSVRPFSTESPYPGLSGSHRKERGKAKRPSDYAHGQRGKNEAGRVTRHTSLPAEAANLRVDQPPVETSGYLNHN</sequence>
<dbReference type="EMBL" id="LAZR01005220">
    <property type="protein sequence ID" value="KKN01811.1"/>
    <property type="molecule type" value="Genomic_DNA"/>
</dbReference>
<feature type="region of interest" description="Disordered" evidence="1">
    <location>
        <begin position="20"/>
        <end position="110"/>
    </location>
</feature>
<reference evidence="2" key="1">
    <citation type="journal article" date="2015" name="Nature">
        <title>Complex archaea that bridge the gap between prokaryotes and eukaryotes.</title>
        <authorList>
            <person name="Spang A."/>
            <person name="Saw J.H."/>
            <person name="Jorgensen S.L."/>
            <person name="Zaremba-Niedzwiedzka K."/>
            <person name="Martijn J."/>
            <person name="Lind A.E."/>
            <person name="van Eijk R."/>
            <person name="Schleper C."/>
            <person name="Guy L."/>
            <person name="Ettema T.J."/>
        </authorList>
    </citation>
    <scope>NUCLEOTIDE SEQUENCE</scope>
</reference>
<protein>
    <submittedName>
        <fullName evidence="2">Uncharacterized protein</fullName>
    </submittedName>
</protein>
<feature type="compositionally biased region" description="Polar residues" evidence="1">
    <location>
        <begin position="30"/>
        <end position="46"/>
    </location>
</feature>
<feature type="compositionally biased region" description="Basic residues" evidence="1">
    <location>
        <begin position="54"/>
        <end position="63"/>
    </location>
</feature>
<comment type="caution">
    <text evidence="2">The sequence shown here is derived from an EMBL/GenBank/DDBJ whole genome shotgun (WGS) entry which is preliminary data.</text>
</comment>
<organism evidence="2">
    <name type="scientific">marine sediment metagenome</name>
    <dbReference type="NCBI Taxonomy" id="412755"/>
    <lineage>
        <taxon>unclassified sequences</taxon>
        <taxon>metagenomes</taxon>
        <taxon>ecological metagenomes</taxon>
    </lineage>
</organism>
<dbReference type="AlphaFoldDB" id="A0A0F9PLC4"/>
<evidence type="ECO:0000313" key="2">
    <source>
        <dbReference type="EMBL" id="KKN01811.1"/>
    </source>
</evidence>
<evidence type="ECO:0000256" key="1">
    <source>
        <dbReference type="SAM" id="MobiDB-lite"/>
    </source>
</evidence>
<accession>A0A0F9PLC4</accession>
<name>A0A0F9PLC4_9ZZZZ</name>
<gene>
    <name evidence="2" type="ORF">LCGC14_1123930</name>
</gene>
<proteinExistence type="predicted"/>